<name>F6EFK6_HOYSD</name>
<dbReference type="AlphaFoldDB" id="F6EFK6"/>
<dbReference type="Pfam" id="PF00440">
    <property type="entry name" value="TetR_N"/>
    <property type="match status" value="1"/>
</dbReference>
<proteinExistence type="predicted"/>
<gene>
    <name evidence="7" type="ordered locus">AS9A_2488</name>
</gene>
<dbReference type="PROSITE" id="PS50977">
    <property type="entry name" value="HTH_TETR_2"/>
    <property type="match status" value="1"/>
</dbReference>
<evidence type="ECO:0000313" key="7">
    <source>
        <dbReference type="EMBL" id="AEF40935.1"/>
    </source>
</evidence>
<dbReference type="PRINTS" id="PR00455">
    <property type="entry name" value="HTHTETR"/>
</dbReference>
<evidence type="ECO:0000313" key="8">
    <source>
        <dbReference type="Proteomes" id="UP000009235"/>
    </source>
</evidence>
<dbReference type="HOGENOM" id="CLU_069356_15_11_11"/>
<dbReference type="PANTHER" id="PTHR30055:SF223">
    <property type="entry name" value="HTH-TYPE TRANSCRIPTIONAL REGULATOR UIDR"/>
    <property type="match status" value="1"/>
</dbReference>
<protein>
    <submittedName>
        <fullName evidence="7">TetR family transcriptional regulator</fullName>
    </submittedName>
</protein>
<dbReference type="Gene3D" id="1.10.357.10">
    <property type="entry name" value="Tetracycline Repressor, domain 2"/>
    <property type="match status" value="1"/>
</dbReference>
<evidence type="ECO:0000256" key="4">
    <source>
        <dbReference type="ARBA" id="ARBA00023163"/>
    </source>
</evidence>
<reference evidence="7 8" key="1">
    <citation type="journal article" date="2011" name="J. Bacteriol.">
        <title>Complete genome sequence of Amycolicicoccus subflavus DQS3-9A1T, an actinomycete isolated from crude oil-polluted soil.</title>
        <authorList>
            <person name="Cai M."/>
            <person name="Chen W.M."/>
            <person name="Nie Y."/>
            <person name="Chi C.Q."/>
            <person name="Wang Y.N."/>
            <person name="Tang Y.Q."/>
            <person name="Li G.Y."/>
            <person name="Wu X.L."/>
        </authorList>
    </citation>
    <scope>NUCLEOTIDE SEQUENCE [LARGE SCALE GENOMIC DNA]</scope>
    <source>
        <strain evidence="8">DSM 45089 / DQS3-9A1</strain>
    </source>
</reference>
<dbReference type="Proteomes" id="UP000009235">
    <property type="component" value="Chromosome"/>
</dbReference>
<dbReference type="PANTHER" id="PTHR30055">
    <property type="entry name" value="HTH-TYPE TRANSCRIPTIONAL REGULATOR RUTR"/>
    <property type="match status" value="1"/>
</dbReference>
<dbReference type="SUPFAM" id="SSF46689">
    <property type="entry name" value="Homeodomain-like"/>
    <property type="match status" value="1"/>
</dbReference>
<evidence type="ECO:0000256" key="2">
    <source>
        <dbReference type="ARBA" id="ARBA00023015"/>
    </source>
</evidence>
<keyword evidence="1" id="KW-0678">Repressor</keyword>
<dbReference type="InterPro" id="IPR050109">
    <property type="entry name" value="HTH-type_TetR-like_transc_reg"/>
</dbReference>
<evidence type="ECO:0000256" key="5">
    <source>
        <dbReference type="PROSITE-ProRule" id="PRU00335"/>
    </source>
</evidence>
<dbReference type="InterPro" id="IPR039538">
    <property type="entry name" value="BetI_C"/>
</dbReference>
<dbReference type="Pfam" id="PF13977">
    <property type="entry name" value="TetR_C_6"/>
    <property type="match status" value="1"/>
</dbReference>
<keyword evidence="2" id="KW-0805">Transcription regulation</keyword>
<keyword evidence="3 5" id="KW-0238">DNA-binding</keyword>
<dbReference type="InterPro" id="IPR036271">
    <property type="entry name" value="Tet_transcr_reg_TetR-rel_C_sf"/>
</dbReference>
<organism evidence="7 8">
    <name type="scientific">Hoyosella subflava (strain DSM 45089 / JCM 17490 / NBRC 109087 / DQS3-9A1)</name>
    <name type="common">Amycolicicoccus subflavus</name>
    <dbReference type="NCBI Taxonomy" id="443218"/>
    <lineage>
        <taxon>Bacteria</taxon>
        <taxon>Bacillati</taxon>
        <taxon>Actinomycetota</taxon>
        <taxon>Actinomycetes</taxon>
        <taxon>Mycobacteriales</taxon>
        <taxon>Hoyosellaceae</taxon>
        <taxon>Hoyosella</taxon>
    </lineage>
</organism>
<keyword evidence="4" id="KW-0804">Transcription</keyword>
<evidence type="ECO:0000259" key="6">
    <source>
        <dbReference type="PROSITE" id="PS50977"/>
    </source>
</evidence>
<dbReference type="InterPro" id="IPR001647">
    <property type="entry name" value="HTH_TetR"/>
</dbReference>
<feature type="domain" description="HTH tetR-type" evidence="6">
    <location>
        <begin position="13"/>
        <end position="73"/>
    </location>
</feature>
<evidence type="ECO:0000256" key="3">
    <source>
        <dbReference type="ARBA" id="ARBA00023125"/>
    </source>
</evidence>
<feature type="DNA-binding region" description="H-T-H motif" evidence="5">
    <location>
        <begin position="36"/>
        <end position="55"/>
    </location>
</feature>
<evidence type="ECO:0000256" key="1">
    <source>
        <dbReference type="ARBA" id="ARBA00022491"/>
    </source>
</evidence>
<accession>F6EFK6</accession>
<keyword evidence="8" id="KW-1185">Reference proteome</keyword>
<dbReference type="SUPFAM" id="SSF48498">
    <property type="entry name" value="Tetracyclin repressor-like, C-terminal domain"/>
    <property type="match status" value="1"/>
</dbReference>
<dbReference type="InterPro" id="IPR009057">
    <property type="entry name" value="Homeodomain-like_sf"/>
</dbReference>
<dbReference type="GO" id="GO:0000976">
    <property type="term" value="F:transcription cis-regulatory region binding"/>
    <property type="evidence" value="ECO:0007669"/>
    <property type="project" value="TreeGrafter"/>
</dbReference>
<dbReference type="STRING" id="443218.AS9A_2488"/>
<dbReference type="EMBL" id="CP002786">
    <property type="protein sequence ID" value="AEF40935.1"/>
    <property type="molecule type" value="Genomic_DNA"/>
</dbReference>
<dbReference type="GO" id="GO:0003700">
    <property type="term" value="F:DNA-binding transcription factor activity"/>
    <property type="evidence" value="ECO:0007669"/>
    <property type="project" value="TreeGrafter"/>
</dbReference>
<dbReference type="eggNOG" id="COG1309">
    <property type="taxonomic scope" value="Bacteria"/>
</dbReference>
<dbReference type="KEGG" id="asd:AS9A_2488"/>
<sequence>MRMPRLNRTESQERTRCQIIAAAVELFLRDGFRATSLGHVATEAGFTTGAVYSNFANKTELGIAAVDAIYERETDRAIARVADAVTESPDAWITSLSDWSASVLGDISIARLEIEINAFSAHDGTLRTANAARYARIRQHVAALLDRLESEAGLRLPMDKETLAIAAVGLALGIGIQRAADPALDKDVFGRILSHTATALTPAPHSDGVLSHG</sequence>